<keyword evidence="5" id="KW-1185">Reference proteome</keyword>
<feature type="chain" id="PRO_5041997694" evidence="3">
    <location>
        <begin position="33"/>
        <end position="352"/>
    </location>
</feature>
<organism evidence="4 5">
    <name type="scientific">Paralvinella palmiformis</name>
    <dbReference type="NCBI Taxonomy" id="53620"/>
    <lineage>
        <taxon>Eukaryota</taxon>
        <taxon>Metazoa</taxon>
        <taxon>Spiralia</taxon>
        <taxon>Lophotrochozoa</taxon>
        <taxon>Annelida</taxon>
        <taxon>Polychaeta</taxon>
        <taxon>Sedentaria</taxon>
        <taxon>Canalipalpata</taxon>
        <taxon>Terebellida</taxon>
        <taxon>Terebelliformia</taxon>
        <taxon>Alvinellidae</taxon>
        <taxon>Paralvinella</taxon>
    </lineage>
</organism>
<keyword evidence="2" id="KW-0472">Membrane</keyword>
<gene>
    <name evidence="4" type="ORF">LSH36_345g03014</name>
</gene>
<dbReference type="AlphaFoldDB" id="A0AAD9JEW7"/>
<dbReference type="EMBL" id="JAODUP010000345">
    <property type="protein sequence ID" value="KAK2151939.1"/>
    <property type="molecule type" value="Genomic_DNA"/>
</dbReference>
<keyword evidence="3" id="KW-0732">Signal</keyword>
<evidence type="ECO:0000256" key="2">
    <source>
        <dbReference type="SAM" id="Phobius"/>
    </source>
</evidence>
<feature type="signal peptide" evidence="3">
    <location>
        <begin position="1"/>
        <end position="32"/>
    </location>
</feature>
<reference evidence="4" key="1">
    <citation type="journal article" date="2023" name="Mol. Biol. Evol.">
        <title>Third-Generation Sequencing Reveals the Adaptive Role of the Epigenome in Three Deep-Sea Polychaetes.</title>
        <authorList>
            <person name="Perez M."/>
            <person name="Aroh O."/>
            <person name="Sun Y."/>
            <person name="Lan Y."/>
            <person name="Juniper S.K."/>
            <person name="Young C.R."/>
            <person name="Angers B."/>
            <person name="Qian P.Y."/>
        </authorList>
    </citation>
    <scope>NUCLEOTIDE SEQUENCE</scope>
    <source>
        <strain evidence="4">P08H-3</strain>
    </source>
</reference>
<evidence type="ECO:0000313" key="4">
    <source>
        <dbReference type="EMBL" id="KAK2151939.1"/>
    </source>
</evidence>
<protein>
    <submittedName>
        <fullName evidence="4">Uncharacterized protein</fullName>
    </submittedName>
</protein>
<evidence type="ECO:0000313" key="5">
    <source>
        <dbReference type="Proteomes" id="UP001208570"/>
    </source>
</evidence>
<feature type="region of interest" description="Disordered" evidence="1">
    <location>
        <begin position="255"/>
        <end position="284"/>
    </location>
</feature>
<accession>A0AAD9JEW7</accession>
<feature type="compositionally biased region" description="Basic residues" evidence="1">
    <location>
        <begin position="274"/>
        <end position="284"/>
    </location>
</feature>
<sequence length="352" mass="39294">MITVVVTMMVYRFLLLWLVYSLCILNFRTCSAFNNQQIDVDGKDNRVPAPVLDPCKKHTRSILHNKPYDVTLSGKQKMTRNEVLGRAINWPPEDNCTDDDITAVEPVVYDHWKLHIIMACTVTAAVEFVVIIFIILYWKQIRWTLRKLTCPCDDCREHEVMEPDQQGQMTEVQSDIPSDTQSYVQADIQLDTQQAYPIQNTTIGPGHTASNHTVHTFSSPWYSRVECSPGDGEDLAIPGPSGLSSTFEILIHHSSGSDSDDESLVQVKPQRTVPTKKHIKGAKGQRVKSAECSHLELKEVSRSDDSEFSGINHGTSGGSHCSQCASDQSSPITHQLHDYMTDCGQTQAGSEC</sequence>
<keyword evidence="2" id="KW-0812">Transmembrane</keyword>
<evidence type="ECO:0000256" key="3">
    <source>
        <dbReference type="SAM" id="SignalP"/>
    </source>
</evidence>
<feature type="transmembrane region" description="Helical" evidence="2">
    <location>
        <begin position="116"/>
        <end position="138"/>
    </location>
</feature>
<name>A0AAD9JEW7_9ANNE</name>
<dbReference type="Proteomes" id="UP001208570">
    <property type="component" value="Unassembled WGS sequence"/>
</dbReference>
<keyword evidence="2" id="KW-1133">Transmembrane helix</keyword>
<evidence type="ECO:0000256" key="1">
    <source>
        <dbReference type="SAM" id="MobiDB-lite"/>
    </source>
</evidence>
<comment type="caution">
    <text evidence="4">The sequence shown here is derived from an EMBL/GenBank/DDBJ whole genome shotgun (WGS) entry which is preliminary data.</text>
</comment>
<proteinExistence type="predicted"/>